<accession>K0BBR3</accession>
<proteinExistence type="predicted"/>
<sequence>MSVKLTDFESDLLRLSIVHNRFESIYLEYPNHMVEGRKALFLKHLFREIVVEQLHNFIKIRNDLRKNSKFEKLDEIIKIMVEPILEHKKPIKELRNNYVSHIQEGGRKFKETTNEIVLKYNFPTSFSFYQYLAGLVSYYSLIVKNNFKEEYKKSAKKYEAIRGEQIQINSGFKMKDVDDKIQKILFELKNSLEKHGFSIT</sequence>
<evidence type="ECO:0000313" key="1">
    <source>
        <dbReference type="EMBL" id="AFS82567.1"/>
    </source>
</evidence>
<name>K0BBR3_9ARCH</name>
<gene>
    <name evidence="1" type="ORF">NSED_03805</name>
</gene>
<dbReference type="PATRIC" id="fig|1229909.8.peg.822"/>
<dbReference type="AlphaFoldDB" id="K0BBR3"/>
<evidence type="ECO:0000313" key="2">
    <source>
        <dbReference type="Proteomes" id="UP000006100"/>
    </source>
</evidence>
<dbReference type="Proteomes" id="UP000006100">
    <property type="component" value="Chromosome"/>
</dbReference>
<reference evidence="1 2" key="1">
    <citation type="journal article" date="2012" name="J. Bacteriol.">
        <title>Draft Genome Sequence of an Ammonia-Oxidizing Archaeon, "Candidatus Nitrosopumilus sediminis" AR2, from Svalbard in the Arctic Circle.</title>
        <authorList>
            <person name="Park S.J."/>
            <person name="Kim J.G."/>
            <person name="Jung M.Y."/>
            <person name="Kim S.J."/>
            <person name="Cha I.T."/>
            <person name="Ghai R."/>
            <person name="Martin-Cuadrado A.B."/>
            <person name="Rodriguez-Valera F."/>
            <person name="Rhee S.K."/>
        </authorList>
    </citation>
    <scope>NUCLEOTIDE SEQUENCE [LARGE SCALE GENOMIC DNA]</scope>
    <source>
        <strain evidence="1 2">AR2</strain>
    </source>
</reference>
<protein>
    <submittedName>
        <fullName evidence="1">Uncharacterized protein</fullName>
    </submittedName>
</protein>
<organism evidence="1 2">
    <name type="scientific">Candidatus Nitrosopumilus sediminis</name>
    <dbReference type="NCBI Taxonomy" id="1229909"/>
    <lineage>
        <taxon>Archaea</taxon>
        <taxon>Nitrososphaerota</taxon>
        <taxon>Nitrososphaeria</taxon>
        <taxon>Nitrosopumilales</taxon>
        <taxon>Nitrosopumilaceae</taxon>
        <taxon>Nitrosopumilus</taxon>
    </lineage>
</organism>
<dbReference type="HOGENOM" id="CLU_1363596_0_0_2"/>
<dbReference type="RefSeq" id="WP_014964939.1">
    <property type="nucleotide sequence ID" value="NC_018656.1"/>
</dbReference>
<dbReference type="EMBL" id="CP003843">
    <property type="protein sequence ID" value="AFS82567.1"/>
    <property type="molecule type" value="Genomic_DNA"/>
</dbReference>
<dbReference type="GeneID" id="13697779"/>
<keyword evidence="2" id="KW-1185">Reference proteome</keyword>
<dbReference type="KEGG" id="nir:NSED_03805"/>
<dbReference type="STRING" id="1229909.NSED_03805"/>